<dbReference type="Pfam" id="PF02754">
    <property type="entry name" value="CCG"/>
    <property type="match status" value="2"/>
</dbReference>
<dbReference type="Proteomes" id="UP000184368">
    <property type="component" value="Unassembled WGS sequence"/>
</dbReference>
<dbReference type="AlphaFoldDB" id="A0A1M4V7D2"/>
<dbReference type="RefSeq" id="WP_073039792.1">
    <property type="nucleotide sequence ID" value="NZ_FQUO01000002.1"/>
</dbReference>
<evidence type="ECO:0000313" key="3">
    <source>
        <dbReference type="Proteomes" id="UP000184368"/>
    </source>
</evidence>
<dbReference type="InterPro" id="IPR004017">
    <property type="entry name" value="Cys_rich_dom"/>
</dbReference>
<dbReference type="PANTHER" id="PTHR30296">
    <property type="entry name" value="UNCHARACTERIZED PROTEIN YKGE"/>
    <property type="match status" value="1"/>
</dbReference>
<proteinExistence type="predicted"/>
<reference evidence="2 3" key="1">
    <citation type="submission" date="2016-11" db="EMBL/GenBank/DDBJ databases">
        <authorList>
            <person name="Jaros S."/>
            <person name="Januszkiewicz K."/>
            <person name="Wedrychowicz H."/>
        </authorList>
    </citation>
    <scope>NUCLEOTIDE SEQUENCE [LARGE SCALE GENOMIC DNA]</scope>
    <source>
        <strain evidence="2 3">DSM 26897</strain>
    </source>
</reference>
<dbReference type="PANTHER" id="PTHR30296:SF0">
    <property type="entry name" value="LACTATE UTILIZATION PROTEIN A"/>
    <property type="match status" value="1"/>
</dbReference>
<feature type="domain" description="Cysteine-rich" evidence="1">
    <location>
        <begin position="132"/>
        <end position="216"/>
    </location>
</feature>
<dbReference type="GO" id="GO:0005829">
    <property type="term" value="C:cytosol"/>
    <property type="evidence" value="ECO:0007669"/>
    <property type="project" value="TreeGrafter"/>
</dbReference>
<dbReference type="STRING" id="1302690.BUE76_12915"/>
<name>A0A1M4V7D2_9BACT</name>
<gene>
    <name evidence="2" type="ORF">SAMN05444008_102159</name>
</gene>
<keyword evidence="3" id="KW-1185">Reference proteome</keyword>
<accession>A0A1M4V7D2</accession>
<evidence type="ECO:0000313" key="2">
    <source>
        <dbReference type="EMBL" id="SHE64773.1"/>
    </source>
</evidence>
<evidence type="ECO:0000259" key="1">
    <source>
        <dbReference type="Pfam" id="PF02754"/>
    </source>
</evidence>
<dbReference type="EMBL" id="FQUO01000002">
    <property type="protein sequence ID" value="SHE64773.1"/>
    <property type="molecule type" value="Genomic_DNA"/>
</dbReference>
<dbReference type="OrthoDB" id="9770306at2"/>
<sequence>MNVQLFIPCFVDQLYPDAAFNMVKVLQKAGCTVSYNANQTCCGQPAFNAGFWDDSRTICGKFLDDFNTEDYIVAPSASCVGFVRNYYSKLFTEGAAAEKAKKIGANIFEFSDFLVNVLGKTDFGARLQGQATYHDSCAALRECKIKQEPRTLLDNVQGLSLTEMQDVETCCGFGGTFAVKFEPISIGMGEQKVENAVATGAEYLISTDLSCLMHLDGYIRKNNSNIKVMHLADVLASGW</sequence>
<feature type="domain" description="Cysteine-rich" evidence="1">
    <location>
        <begin position="3"/>
        <end position="82"/>
    </location>
</feature>
<organism evidence="2 3">
    <name type="scientific">Cnuella takakiae</name>
    <dbReference type="NCBI Taxonomy" id="1302690"/>
    <lineage>
        <taxon>Bacteria</taxon>
        <taxon>Pseudomonadati</taxon>
        <taxon>Bacteroidota</taxon>
        <taxon>Chitinophagia</taxon>
        <taxon>Chitinophagales</taxon>
        <taxon>Chitinophagaceae</taxon>
        <taxon>Cnuella</taxon>
    </lineage>
</organism>
<protein>
    <submittedName>
        <fullName evidence="2">L-lactate dehydrogenase complex protein LldE</fullName>
    </submittedName>
</protein>
<dbReference type="GO" id="GO:0016491">
    <property type="term" value="F:oxidoreductase activity"/>
    <property type="evidence" value="ECO:0007669"/>
    <property type="project" value="UniProtKB-ARBA"/>
</dbReference>